<accession>A0A485B9Y3</accession>
<reference evidence="7 9" key="1">
    <citation type="submission" date="2019-03" db="EMBL/GenBank/DDBJ databases">
        <authorList>
            <consortium name="Pathogen Informatics"/>
        </authorList>
    </citation>
    <scope>NUCLEOTIDE SEQUENCE [LARGE SCALE GENOMIC DNA]</scope>
    <source>
        <strain evidence="7 9">NCTC13038</strain>
        <strain evidence="6 8">NCTC9997</strain>
    </source>
</reference>
<dbReference type="InterPro" id="IPR005119">
    <property type="entry name" value="LysR_subst-bd"/>
</dbReference>
<feature type="domain" description="HTH lysR-type" evidence="5">
    <location>
        <begin position="4"/>
        <end position="61"/>
    </location>
</feature>
<dbReference type="FunFam" id="1.10.10.10:FF:000001">
    <property type="entry name" value="LysR family transcriptional regulator"/>
    <property type="match status" value="1"/>
</dbReference>
<dbReference type="EMBL" id="CAADJG010000002">
    <property type="protein sequence ID" value="VFS70395.1"/>
    <property type="molecule type" value="Genomic_DNA"/>
</dbReference>
<proteinExistence type="inferred from homology"/>
<sequence length="295" mass="32196">MREINLDQLRTLITIADTGSFNEAARQLHLAPPTVSLHISELEGRVGAKLLSRTRGKVRPTAIGENMVAHARRLLADVAYALDDISRQAQGLTGQVRLGASTGAIAYLLPQALEKLAQSHPHIDVHITILTSQQTLEQLKSGSLDIGIVALPQPRSSGLKIDAWRRDPVVAFLPADWTAPEFVTPEWMIARPLLLNGSGTHLSQLTNGWFADTGHSPTPRIKLDYNDAIKSLVGAGYGATLLPLESGTQLAADSRIAIRPLQPPLWRELGLAWRESENELSTQHLLSALRELRQA</sequence>
<dbReference type="AlphaFoldDB" id="A0A485B9Y3"/>
<evidence type="ECO:0000256" key="1">
    <source>
        <dbReference type="ARBA" id="ARBA00009437"/>
    </source>
</evidence>
<dbReference type="InterPro" id="IPR000847">
    <property type="entry name" value="LysR_HTH_N"/>
</dbReference>
<dbReference type="PANTHER" id="PTHR30346:SF28">
    <property type="entry name" value="HTH-TYPE TRANSCRIPTIONAL REGULATOR CYNR"/>
    <property type="match status" value="1"/>
</dbReference>
<organism evidence="7 9">
    <name type="scientific">Raoultella terrigena</name>
    <name type="common">Klebsiella terrigena</name>
    <dbReference type="NCBI Taxonomy" id="577"/>
    <lineage>
        <taxon>Bacteria</taxon>
        <taxon>Pseudomonadati</taxon>
        <taxon>Pseudomonadota</taxon>
        <taxon>Gammaproteobacteria</taxon>
        <taxon>Enterobacterales</taxon>
        <taxon>Enterobacteriaceae</taxon>
        <taxon>Klebsiella/Raoultella group</taxon>
        <taxon>Raoultella</taxon>
    </lineage>
</organism>
<keyword evidence="3" id="KW-0238">DNA-binding</keyword>
<comment type="similarity">
    <text evidence="1">Belongs to the LysR transcriptional regulatory family.</text>
</comment>
<keyword evidence="8" id="KW-1185">Reference proteome</keyword>
<dbReference type="GeneID" id="57505499"/>
<evidence type="ECO:0000256" key="4">
    <source>
        <dbReference type="ARBA" id="ARBA00023163"/>
    </source>
</evidence>
<dbReference type="EMBL" id="LR134253">
    <property type="protein sequence ID" value="VED51722.1"/>
    <property type="molecule type" value="Genomic_DNA"/>
</dbReference>
<dbReference type="GO" id="GO:0003677">
    <property type="term" value="F:DNA binding"/>
    <property type="evidence" value="ECO:0007669"/>
    <property type="project" value="UniProtKB-KW"/>
</dbReference>
<dbReference type="PROSITE" id="PS50931">
    <property type="entry name" value="HTH_LYSR"/>
    <property type="match status" value="1"/>
</dbReference>
<dbReference type="Pfam" id="PF03466">
    <property type="entry name" value="LysR_substrate"/>
    <property type="match status" value="1"/>
</dbReference>
<evidence type="ECO:0000313" key="8">
    <source>
        <dbReference type="Proteomes" id="UP000267630"/>
    </source>
</evidence>
<gene>
    <name evidence="7" type="primary">cmpR_1</name>
    <name evidence="6" type="synonym">cmpR_4</name>
    <name evidence="7" type="ORF">NCTC13038_02067</name>
    <name evidence="6" type="ORF">NCTC9997_03927</name>
</gene>
<dbReference type="InterPro" id="IPR036390">
    <property type="entry name" value="WH_DNA-bd_sf"/>
</dbReference>
<evidence type="ECO:0000313" key="7">
    <source>
        <dbReference type="EMBL" id="VFS70395.1"/>
    </source>
</evidence>
<dbReference type="PANTHER" id="PTHR30346">
    <property type="entry name" value="TRANSCRIPTIONAL DUAL REGULATOR HCAR-RELATED"/>
    <property type="match status" value="1"/>
</dbReference>
<evidence type="ECO:0000256" key="3">
    <source>
        <dbReference type="ARBA" id="ARBA00023125"/>
    </source>
</evidence>
<evidence type="ECO:0000256" key="2">
    <source>
        <dbReference type="ARBA" id="ARBA00023015"/>
    </source>
</evidence>
<dbReference type="RefSeq" id="WP_041145062.1">
    <property type="nucleotide sequence ID" value="NZ_BJNO01000002.1"/>
</dbReference>
<dbReference type="CDD" id="cd05466">
    <property type="entry name" value="PBP2_LTTR_substrate"/>
    <property type="match status" value="1"/>
</dbReference>
<keyword evidence="4" id="KW-0804">Transcription</keyword>
<protein>
    <submittedName>
        <fullName evidence="7">HTH-type transcriptional activator CmpR</fullName>
    </submittedName>
    <submittedName>
        <fullName evidence="6">LysR family transcriptional regulator</fullName>
    </submittedName>
</protein>
<dbReference type="SUPFAM" id="SSF53850">
    <property type="entry name" value="Periplasmic binding protein-like II"/>
    <property type="match status" value="1"/>
</dbReference>
<dbReference type="Gene3D" id="3.40.190.10">
    <property type="entry name" value="Periplasmic binding protein-like II"/>
    <property type="match status" value="2"/>
</dbReference>
<dbReference type="GO" id="GO:0003700">
    <property type="term" value="F:DNA-binding transcription factor activity"/>
    <property type="evidence" value="ECO:0007669"/>
    <property type="project" value="InterPro"/>
</dbReference>
<keyword evidence="2" id="KW-0805">Transcription regulation</keyword>
<evidence type="ECO:0000313" key="6">
    <source>
        <dbReference type="EMBL" id="VED51722.1"/>
    </source>
</evidence>
<dbReference type="Gene3D" id="1.10.10.10">
    <property type="entry name" value="Winged helix-like DNA-binding domain superfamily/Winged helix DNA-binding domain"/>
    <property type="match status" value="1"/>
</dbReference>
<dbReference type="Pfam" id="PF00126">
    <property type="entry name" value="HTH_1"/>
    <property type="match status" value="1"/>
</dbReference>
<dbReference type="Proteomes" id="UP000267630">
    <property type="component" value="Chromosome 3"/>
</dbReference>
<evidence type="ECO:0000313" key="9">
    <source>
        <dbReference type="Proteomes" id="UP000332594"/>
    </source>
</evidence>
<dbReference type="InterPro" id="IPR036388">
    <property type="entry name" value="WH-like_DNA-bd_sf"/>
</dbReference>
<dbReference type="Proteomes" id="UP000332594">
    <property type="component" value="Unassembled WGS sequence"/>
</dbReference>
<evidence type="ECO:0000259" key="5">
    <source>
        <dbReference type="PROSITE" id="PS50931"/>
    </source>
</evidence>
<dbReference type="SUPFAM" id="SSF46785">
    <property type="entry name" value="Winged helix' DNA-binding domain"/>
    <property type="match status" value="1"/>
</dbReference>
<name>A0A485B9Y3_RAOTE</name>